<organism evidence="3 4">
    <name type="scientific">Candidatus Methylophosphatis roskildensis</name>
    <dbReference type="NCBI Taxonomy" id="2899263"/>
    <lineage>
        <taxon>Bacteria</taxon>
        <taxon>Pseudomonadati</taxon>
        <taxon>Pseudomonadota</taxon>
        <taxon>Betaproteobacteria</taxon>
        <taxon>Nitrosomonadales</taxon>
        <taxon>Sterolibacteriaceae</taxon>
        <taxon>Candidatus Methylophosphatis</taxon>
    </lineage>
</organism>
<dbReference type="Proteomes" id="UP000807785">
    <property type="component" value="Unassembled WGS sequence"/>
</dbReference>
<dbReference type="PANTHER" id="PTHR34406:SF1">
    <property type="entry name" value="PROTEIN YCEI"/>
    <property type="match status" value="1"/>
</dbReference>
<dbReference type="InterPro" id="IPR007372">
    <property type="entry name" value="Lipid/polyisoprenoid-bd_YceI"/>
</dbReference>
<name>A0A9D7DW94_9PROT</name>
<evidence type="ECO:0000313" key="3">
    <source>
        <dbReference type="EMBL" id="MBK6971926.1"/>
    </source>
</evidence>
<sequence length="191" mass="20094">MIRTTAVALASLIFAGATASGTASAAEVGPVQIDQSRVAFVSKQMGVPIDGEFRKFSAQLSFDPAKPEAGRARIDIDMASIDAGSAEANEEVVGKNWFNARQFPTAGFVSTGVRPLGGGKFEVAGTLTIRDKTREVLAPFTMTAQAASVQFDGSFVINRADFGIGQGVWADFDTVANEVQINFKLVAAAKK</sequence>
<dbReference type="SMART" id="SM00867">
    <property type="entry name" value="YceI"/>
    <property type="match status" value="1"/>
</dbReference>
<reference evidence="3" key="1">
    <citation type="submission" date="2020-10" db="EMBL/GenBank/DDBJ databases">
        <title>Connecting structure to function with the recovery of over 1000 high-quality activated sludge metagenome-assembled genomes encoding full-length rRNA genes using long-read sequencing.</title>
        <authorList>
            <person name="Singleton C.M."/>
            <person name="Petriglieri F."/>
            <person name="Kristensen J.M."/>
            <person name="Kirkegaard R.H."/>
            <person name="Michaelsen T.Y."/>
            <person name="Andersen M.H."/>
            <person name="Karst S.M."/>
            <person name="Dueholm M.S."/>
            <person name="Nielsen P.H."/>
            <person name="Albertsen M."/>
        </authorList>
    </citation>
    <scope>NUCLEOTIDE SEQUENCE</scope>
    <source>
        <strain evidence="3">Bjer_18-Q3-R1-45_BAT3C.347</strain>
    </source>
</reference>
<dbReference type="InterPro" id="IPR036761">
    <property type="entry name" value="TTHA0802/YceI-like_sf"/>
</dbReference>
<feature type="signal peptide" evidence="1">
    <location>
        <begin position="1"/>
        <end position="25"/>
    </location>
</feature>
<feature type="chain" id="PRO_5038606535" evidence="1">
    <location>
        <begin position="26"/>
        <end position="191"/>
    </location>
</feature>
<protein>
    <submittedName>
        <fullName evidence="3">YceI family protein</fullName>
    </submittedName>
</protein>
<dbReference type="Pfam" id="PF04264">
    <property type="entry name" value="YceI"/>
    <property type="match status" value="1"/>
</dbReference>
<gene>
    <name evidence="3" type="ORF">IPH26_02785</name>
</gene>
<dbReference type="AlphaFoldDB" id="A0A9D7DW94"/>
<evidence type="ECO:0000313" key="4">
    <source>
        <dbReference type="Proteomes" id="UP000807785"/>
    </source>
</evidence>
<feature type="domain" description="Lipid/polyisoprenoid-binding YceI-like" evidence="2">
    <location>
        <begin position="30"/>
        <end position="188"/>
    </location>
</feature>
<dbReference type="PANTHER" id="PTHR34406">
    <property type="entry name" value="PROTEIN YCEI"/>
    <property type="match status" value="1"/>
</dbReference>
<evidence type="ECO:0000256" key="1">
    <source>
        <dbReference type="SAM" id="SignalP"/>
    </source>
</evidence>
<accession>A0A9D7DW94</accession>
<dbReference type="Gene3D" id="2.40.128.110">
    <property type="entry name" value="Lipid/polyisoprenoid-binding, YceI-like"/>
    <property type="match status" value="1"/>
</dbReference>
<comment type="caution">
    <text evidence="3">The sequence shown here is derived from an EMBL/GenBank/DDBJ whole genome shotgun (WGS) entry which is preliminary data.</text>
</comment>
<keyword evidence="1" id="KW-0732">Signal</keyword>
<dbReference type="EMBL" id="JADJEV010000001">
    <property type="protein sequence ID" value="MBK6971926.1"/>
    <property type="molecule type" value="Genomic_DNA"/>
</dbReference>
<proteinExistence type="predicted"/>
<evidence type="ECO:0000259" key="2">
    <source>
        <dbReference type="SMART" id="SM00867"/>
    </source>
</evidence>
<dbReference type="SUPFAM" id="SSF101874">
    <property type="entry name" value="YceI-like"/>
    <property type="match status" value="1"/>
</dbReference>